<dbReference type="EMBL" id="SRMI01000002">
    <property type="protein sequence ID" value="TVY77147.1"/>
    <property type="molecule type" value="Genomic_DNA"/>
</dbReference>
<evidence type="ECO:0000313" key="3">
    <source>
        <dbReference type="Proteomes" id="UP000320707"/>
    </source>
</evidence>
<feature type="compositionally biased region" description="Basic residues" evidence="1">
    <location>
        <begin position="24"/>
        <end position="37"/>
    </location>
</feature>
<feature type="compositionally biased region" description="Polar residues" evidence="1">
    <location>
        <begin position="13"/>
        <end position="22"/>
    </location>
</feature>
<evidence type="ECO:0000313" key="2">
    <source>
        <dbReference type="EMBL" id="TVY77147.1"/>
    </source>
</evidence>
<feature type="region of interest" description="Disordered" evidence="1">
    <location>
        <begin position="1"/>
        <end position="63"/>
    </location>
</feature>
<feature type="region of interest" description="Disordered" evidence="1">
    <location>
        <begin position="143"/>
        <end position="165"/>
    </location>
</feature>
<name>A0A559LQH0_FUSOC</name>
<accession>A0A559LQH0</accession>
<feature type="compositionally biased region" description="Polar residues" evidence="1">
    <location>
        <begin position="143"/>
        <end position="160"/>
    </location>
</feature>
<gene>
    <name evidence="2" type="ORF">Focb16_v006623</name>
</gene>
<organism evidence="2 3">
    <name type="scientific">Fusarium oxysporum f. sp. cubense</name>
    <dbReference type="NCBI Taxonomy" id="61366"/>
    <lineage>
        <taxon>Eukaryota</taxon>
        <taxon>Fungi</taxon>
        <taxon>Dikarya</taxon>
        <taxon>Ascomycota</taxon>
        <taxon>Pezizomycotina</taxon>
        <taxon>Sordariomycetes</taxon>
        <taxon>Hypocreomycetidae</taxon>
        <taxon>Hypocreales</taxon>
        <taxon>Nectriaceae</taxon>
        <taxon>Fusarium</taxon>
        <taxon>Fusarium oxysporum species complex</taxon>
    </lineage>
</organism>
<evidence type="ECO:0000256" key="1">
    <source>
        <dbReference type="SAM" id="MobiDB-lite"/>
    </source>
</evidence>
<reference evidence="2 3" key="1">
    <citation type="journal article" date="2019" name="Microbiol. Resour. Announc.">
        <title>High-quality draft genome sequence of Fusarium oxysporum f. sp. cubense strain 160527, a causal agent of Panama disease.</title>
        <authorList>
            <person name="Asai S."/>
            <person name="Ayukawa Y."/>
            <person name="Gan P."/>
            <person name="Masuda S."/>
            <person name="Komatsu K."/>
            <person name="Shirasu K."/>
            <person name="Arie T."/>
        </authorList>
    </citation>
    <scope>NUCLEOTIDE SEQUENCE [LARGE SCALE GENOMIC DNA]</scope>
    <source>
        <strain evidence="2 3">160527</strain>
    </source>
</reference>
<feature type="compositionally biased region" description="Basic and acidic residues" evidence="1">
    <location>
        <begin position="180"/>
        <end position="191"/>
    </location>
</feature>
<sequence length="191" mass="21060">MSNQRQDIALNHSDWSYATEQSSRARRSLIRHKRSPRHQGEDFQGEVRSVQDPTGLDLSDAKKEADGVIPNQLGVMVGLLLRLHYHTPKDSNLVGTFETDTGHVIPQGSQQGRNIVGAHGGRVKEEPANGPDRMVIDSIPSLVSRQQGRASGTGHASNSAPVDRLDQMMIENTPSLLSRENLKQDQVSREL</sequence>
<proteinExistence type="predicted"/>
<protein>
    <submittedName>
        <fullName evidence="2">Uncharacterized protein</fullName>
    </submittedName>
</protein>
<comment type="caution">
    <text evidence="2">The sequence shown here is derived from an EMBL/GenBank/DDBJ whole genome shotgun (WGS) entry which is preliminary data.</text>
</comment>
<feature type="region of interest" description="Disordered" evidence="1">
    <location>
        <begin position="172"/>
        <end position="191"/>
    </location>
</feature>
<dbReference type="AlphaFoldDB" id="A0A559LQH0"/>
<dbReference type="Proteomes" id="UP000320707">
    <property type="component" value="Unassembled WGS sequence"/>
</dbReference>